<dbReference type="AlphaFoldDB" id="A0A2M8QD99"/>
<organism evidence="4 5">
    <name type="scientific">Candidatus Thermofonsia Clade 3 bacterium</name>
    <dbReference type="NCBI Taxonomy" id="2364212"/>
    <lineage>
        <taxon>Bacteria</taxon>
        <taxon>Bacillati</taxon>
        <taxon>Chloroflexota</taxon>
        <taxon>Candidatus Thermofontia</taxon>
        <taxon>Candidatus Thermofonsia Clade 3</taxon>
    </lineage>
</organism>
<sequence>MVELVEYVARGLVDHPDQVKVTESVDRDTVFLELQVAPGEAGRVIGREGRLANALRTLLRISAARSRKRVVLDIRV</sequence>
<dbReference type="GO" id="GO:0003723">
    <property type="term" value="F:RNA binding"/>
    <property type="evidence" value="ECO:0007669"/>
    <property type="project" value="UniProtKB-UniRule"/>
</dbReference>
<accession>A0A2M8QD99</accession>
<dbReference type="InterPro" id="IPR020627">
    <property type="entry name" value="KhpA"/>
</dbReference>
<dbReference type="PANTHER" id="PTHR34654">
    <property type="entry name" value="UPF0109 PROTEIN SCO5592"/>
    <property type="match status" value="1"/>
</dbReference>
<comment type="function">
    <text evidence="3">A probable RNA chaperone. Forms a complex with KhpB which binds to cellular RNA and controls its expression. Plays a role in peptidoglycan (PG) homeostasis and cell length regulation.</text>
</comment>
<keyword evidence="3" id="KW-0961">Cell wall biogenesis/degradation</keyword>
<dbReference type="InterPro" id="IPR015946">
    <property type="entry name" value="KH_dom-like_a/b"/>
</dbReference>
<gene>
    <name evidence="3" type="primary">khpA</name>
    <name evidence="4" type="ORF">CUN48_07110</name>
</gene>
<comment type="subunit">
    <text evidence="3">Forms a complex with KhpB.</text>
</comment>
<dbReference type="GO" id="GO:0009252">
    <property type="term" value="P:peptidoglycan biosynthetic process"/>
    <property type="evidence" value="ECO:0007669"/>
    <property type="project" value="UniProtKB-UniRule"/>
</dbReference>
<evidence type="ECO:0000256" key="3">
    <source>
        <dbReference type="HAMAP-Rule" id="MF_00088"/>
    </source>
</evidence>
<dbReference type="HAMAP" id="MF_00088">
    <property type="entry name" value="KhpA"/>
    <property type="match status" value="1"/>
</dbReference>
<proteinExistence type="inferred from homology"/>
<evidence type="ECO:0000256" key="1">
    <source>
        <dbReference type="ARBA" id="ARBA00022490"/>
    </source>
</evidence>
<protein>
    <recommendedName>
        <fullName evidence="3">RNA-binding protein KhpA</fullName>
    </recommendedName>
    <alternativeName>
        <fullName evidence="3">KH-domain protein A</fullName>
    </alternativeName>
</protein>
<evidence type="ECO:0000313" key="5">
    <source>
        <dbReference type="Proteomes" id="UP000230790"/>
    </source>
</evidence>
<keyword evidence="3" id="KW-0143">Chaperone</keyword>
<comment type="caution">
    <text evidence="4">The sequence shown here is derived from an EMBL/GenBank/DDBJ whole genome shotgun (WGS) entry which is preliminary data.</text>
</comment>
<evidence type="ECO:0000313" key="4">
    <source>
        <dbReference type="EMBL" id="PJF47774.1"/>
    </source>
</evidence>
<keyword evidence="1 3" id="KW-0963">Cytoplasm</keyword>
<dbReference type="GO" id="GO:0005737">
    <property type="term" value="C:cytoplasm"/>
    <property type="evidence" value="ECO:0007669"/>
    <property type="project" value="UniProtKB-SubCell"/>
</dbReference>
<dbReference type="GO" id="GO:0008360">
    <property type="term" value="P:regulation of cell shape"/>
    <property type="evidence" value="ECO:0007669"/>
    <property type="project" value="UniProtKB-KW"/>
</dbReference>
<keyword evidence="2 3" id="KW-0694">RNA-binding</keyword>
<dbReference type="CDD" id="cd22533">
    <property type="entry name" value="KH-II_YlqC-like"/>
    <property type="match status" value="1"/>
</dbReference>
<dbReference type="InterPro" id="IPR009019">
    <property type="entry name" value="KH_sf_prok-type"/>
</dbReference>
<dbReference type="Pfam" id="PF13083">
    <property type="entry name" value="KH_KhpA-B"/>
    <property type="match status" value="1"/>
</dbReference>
<comment type="similarity">
    <text evidence="3">Belongs to the KhpA RNA-binding protein family.</text>
</comment>
<dbReference type="EMBL" id="PGTN01000036">
    <property type="protein sequence ID" value="PJF47774.1"/>
    <property type="molecule type" value="Genomic_DNA"/>
</dbReference>
<dbReference type="Gene3D" id="3.30.300.20">
    <property type="match status" value="1"/>
</dbReference>
<reference evidence="4 5" key="1">
    <citation type="submission" date="2017-11" db="EMBL/GenBank/DDBJ databases">
        <title>Evolution of Phototrophy in the Chloroflexi Phylum Driven by Horizontal Gene Transfer.</title>
        <authorList>
            <person name="Ward L.M."/>
            <person name="Hemp J."/>
            <person name="Shih P.M."/>
            <person name="Mcglynn S.E."/>
            <person name="Fischer W."/>
        </authorList>
    </citation>
    <scope>NUCLEOTIDE SEQUENCE [LARGE SCALE GENOMIC DNA]</scope>
    <source>
        <strain evidence="4">JP3_7</strain>
    </source>
</reference>
<comment type="subcellular location">
    <subcellularLocation>
        <location evidence="3">Cytoplasm</location>
    </subcellularLocation>
</comment>
<dbReference type="PANTHER" id="PTHR34654:SF1">
    <property type="entry name" value="RNA-BINDING PROTEIN KHPA"/>
    <property type="match status" value="1"/>
</dbReference>
<dbReference type="GO" id="GO:0071555">
    <property type="term" value="P:cell wall organization"/>
    <property type="evidence" value="ECO:0007669"/>
    <property type="project" value="UniProtKB-KW"/>
</dbReference>
<keyword evidence="3" id="KW-0133">Cell shape</keyword>
<name>A0A2M8QD99_9CHLR</name>
<evidence type="ECO:0000256" key="2">
    <source>
        <dbReference type="ARBA" id="ARBA00022884"/>
    </source>
</evidence>
<dbReference type="SUPFAM" id="SSF54814">
    <property type="entry name" value="Prokaryotic type KH domain (KH-domain type II)"/>
    <property type="match status" value="1"/>
</dbReference>
<dbReference type="Proteomes" id="UP000230790">
    <property type="component" value="Unassembled WGS sequence"/>
</dbReference>